<gene>
    <name evidence="1" type="ORF">XENOCAPTIV_003951</name>
</gene>
<name>A0ABV0RNX1_9TELE</name>
<comment type="caution">
    <text evidence="1">The sequence shown here is derived from an EMBL/GenBank/DDBJ whole genome shotgun (WGS) entry which is preliminary data.</text>
</comment>
<reference evidence="1 2" key="1">
    <citation type="submission" date="2021-06" db="EMBL/GenBank/DDBJ databases">
        <authorList>
            <person name="Palmer J.M."/>
        </authorList>
    </citation>
    <scope>NUCLEOTIDE SEQUENCE [LARGE SCALE GENOMIC DNA]</scope>
    <source>
        <strain evidence="1 2">XC_2019</strain>
        <tissue evidence="1">Muscle</tissue>
    </source>
</reference>
<dbReference type="EMBL" id="JAHRIN010051822">
    <property type="protein sequence ID" value="MEQ2209780.1"/>
    <property type="molecule type" value="Genomic_DNA"/>
</dbReference>
<accession>A0ABV0RNX1</accession>
<organism evidence="1 2">
    <name type="scientific">Xenoophorus captivus</name>
    <dbReference type="NCBI Taxonomy" id="1517983"/>
    <lineage>
        <taxon>Eukaryota</taxon>
        <taxon>Metazoa</taxon>
        <taxon>Chordata</taxon>
        <taxon>Craniata</taxon>
        <taxon>Vertebrata</taxon>
        <taxon>Euteleostomi</taxon>
        <taxon>Actinopterygii</taxon>
        <taxon>Neopterygii</taxon>
        <taxon>Teleostei</taxon>
        <taxon>Neoteleostei</taxon>
        <taxon>Acanthomorphata</taxon>
        <taxon>Ovalentaria</taxon>
        <taxon>Atherinomorphae</taxon>
        <taxon>Cyprinodontiformes</taxon>
        <taxon>Goodeidae</taxon>
        <taxon>Xenoophorus</taxon>
    </lineage>
</organism>
<evidence type="ECO:0000313" key="1">
    <source>
        <dbReference type="EMBL" id="MEQ2209780.1"/>
    </source>
</evidence>
<protein>
    <submittedName>
        <fullName evidence="1">Uncharacterized protein</fullName>
    </submittedName>
</protein>
<keyword evidence="2" id="KW-1185">Reference proteome</keyword>
<sequence>MHKVKPSHAAGWVADECRSCSRRSEADENCLFSLDKNLVLNQVSVYTHTLRRKGGHETLGPFCVLLPSPYVPGVGVSPAAACRRGSAAMKTKFGVFLKPQISLPVL</sequence>
<proteinExistence type="predicted"/>
<evidence type="ECO:0000313" key="2">
    <source>
        <dbReference type="Proteomes" id="UP001434883"/>
    </source>
</evidence>
<dbReference type="Proteomes" id="UP001434883">
    <property type="component" value="Unassembled WGS sequence"/>
</dbReference>